<sequence>MATVEVMATGDRKADGTPTTGGGRRQEEATTRWSRVASRAGGVGGRRWRGGLRGYRHSRQAIGVPIAHGRRLRPGGVEGRRLRGQRWPDVEGTSEQDGVRTVKRWCRGVAAGRGGSRRGDPGA</sequence>
<evidence type="ECO:0000313" key="3">
    <source>
        <dbReference type="Proteomes" id="UP000006038"/>
    </source>
</evidence>
<reference evidence="2" key="2">
    <citation type="submission" date="2013-04" db="UniProtKB">
        <authorList>
            <consortium name="EnsemblPlants"/>
        </authorList>
    </citation>
    <scope>IDENTIFICATION</scope>
</reference>
<accession>J3N8K7</accession>
<name>J3N8K7_ORYBR</name>
<dbReference type="EnsemblPlants" id="OB11G21430.1">
    <property type="protein sequence ID" value="OB11G21430.1"/>
    <property type="gene ID" value="OB11G21430"/>
</dbReference>
<dbReference type="Gramene" id="OB11G21430.1">
    <property type="protein sequence ID" value="OB11G21430.1"/>
    <property type="gene ID" value="OB11G21430"/>
</dbReference>
<dbReference type="Proteomes" id="UP000006038">
    <property type="component" value="Chromosome 11"/>
</dbReference>
<organism evidence="2">
    <name type="scientific">Oryza brachyantha</name>
    <name type="common">malo sina</name>
    <dbReference type="NCBI Taxonomy" id="4533"/>
    <lineage>
        <taxon>Eukaryota</taxon>
        <taxon>Viridiplantae</taxon>
        <taxon>Streptophyta</taxon>
        <taxon>Embryophyta</taxon>
        <taxon>Tracheophyta</taxon>
        <taxon>Spermatophyta</taxon>
        <taxon>Magnoliopsida</taxon>
        <taxon>Liliopsida</taxon>
        <taxon>Poales</taxon>
        <taxon>Poaceae</taxon>
        <taxon>BOP clade</taxon>
        <taxon>Oryzoideae</taxon>
        <taxon>Oryzeae</taxon>
        <taxon>Oryzinae</taxon>
        <taxon>Oryza</taxon>
    </lineage>
</organism>
<evidence type="ECO:0000313" key="2">
    <source>
        <dbReference type="EnsemblPlants" id="OB11G21430.1"/>
    </source>
</evidence>
<keyword evidence="3" id="KW-1185">Reference proteome</keyword>
<protein>
    <submittedName>
        <fullName evidence="2">Uncharacterized protein</fullName>
    </submittedName>
</protein>
<proteinExistence type="predicted"/>
<dbReference type="AlphaFoldDB" id="J3N8K7"/>
<evidence type="ECO:0000256" key="1">
    <source>
        <dbReference type="SAM" id="MobiDB-lite"/>
    </source>
</evidence>
<dbReference type="HOGENOM" id="CLU_2018746_0_0_1"/>
<reference evidence="2" key="1">
    <citation type="journal article" date="2013" name="Nat. Commun.">
        <title>Whole-genome sequencing of Oryza brachyantha reveals mechanisms underlying Oryza genome evolution.</title>
        <authorList>
            <person name="Chen J."/>
            <person name="Huang Q."/>
            <person name="Gao D."/>
            <person name="Wang J."/>
            <person name="Lang Y."/>
            <person name="Liu T."/>
            <person name="Li B."/>
            <person name="Bai Z."/>
            <person name="Luis Goicoechea J."/>
            <person name="Liang C."/>
            <person name="Chen C."/>
            <person name="Zhang W."/>
            <person name="Sun S."/>
            <person name="Liao Y."/>
            <person name="Zhang X."/>
            <person name="Yang L."/>
            <person name="Song C."/>
            <person name="Wang M."/>
            <person name="Shi J."/>
            <person name="Liu G."/>
            <person name="Liu J."/>
            <person name="Zhou H."/>
            <person name="Zhou W."/>
            <person name="Yu Q."/>
            <person name="An N."/>
            <person name="Chen Y."/>
            <person name="Cai Q."/>
            <person name="Wang B."/>
            <person name="Liu B."/>
            <person name="Min J."/>
            <person name="Huang Y."/>
            <person name="Wu H."/>
            <person name="Li Z."/>
            <person name="Zhang Y."/>
            <person name="Yin Y."/>
            <person name="Song W."/>
            <person name="Jiang J."/>
            <person name="Jackson S.A."/>
            <person name="Wing R.A."/>
            <person name="Wang J."/>
            <person name="Chen M."/>
        </authorList>
    </citation>
    <scope>NUCLEOTIDE SEQUENCE [LARGE SCALE GENOMIC DNA]</scope>
    <source>
        <strain evidence="2">cv. IRGC 101232</strain>
    </source>
</reference>
<feature type="region of interest" description="Disordered" evidence="1">
    <location>
        <begin position="1"/>
        <end position="51"/>
    </location>
</feature>